<sequence>MISAIYRGTIRHRRFTPVENAFRYRLFFMYLDLSEMPAVLDLHPLWSARRVNLAYFRRRDHFGDAGIPLDRALRDTVETRTGIRPSGPIRMLTHLRYFGYCFNPVTFYYLNDASDTRLETIVAEVTNTPWGQRHIYVLDDGRNIHPDRKWRRFRFSKAFHISPYMPMDIDYDWRFSVPGERLNVHLMNHKDGQQVFDATLNLSRRPLDRQNLTRMLLLYPAMTAKVVAMIYWQAFKLKIKQAPFYDHPGEKMPVN</sequence>
<name>A0A5K7YRX8_9BACT</name>
<dbReference type="InterPro" id="IPR010775">
    <property type="entry name" value="DUF1365"/>
</dbReference>
<dbReference type="KEGG" id="dalk:DSCA_59660"/>
<dbReference type="EMBL" id="AP021874">
    <property type="protein sequence ID" value="BBO72036.1"/>
    <property type="molecule type" value="Genomic_DNA"/>
</dbReference>
<dbReference type="RefSeq" id="WP_155319797.1">
    <property type="nucleotide sequence ID" value="NZ_AP021874.1"/>
</dbReference>
<organism evidence="1 2">
    <name type="scientific">Desulfosarcina alkanivorans</name>
    <dbReference type="NCBI Taxonomy" id="571177"/>
    <lineage>
        <taxon>Bacteria</taxon>
        <taxon>Pseudomonadati</taxon>
        <taxon>Thermodesulfobacteriota</taxon>
        <taxon>Desulfobacteria</taxon>
        <taxon>Desulfobacterales</taxon>
        <taxon>Desulfosarcinaceae</taxon>
        <taxon>Desulfosarcina</taxon>
    </lineage>
</organism>
<dbReference type="AlphaFoldDB" id="A0A5K7YRX8"/>
<dbReference type="PANTHER" id="PTHR33973">
    <property type="entry name" value="OS07G0153300 PROTEIN"/>
    <property type="match status" value="1"/>
</dbReference>
<evidence type="ECO:0000313" key="1">
    <source>
        <dbReference type="EMBL" id="BBO72036.1"/>
    </source>
</evidence>
<reference evidence="1 2" key="1">
    <citation type="submission" date="2019-11" db="EMBL/GenBank/DDBJ databases">
        <title>Comparative genomics of hydrocarbon-degrading Desulfosarcina strains.</title>
        <authorList>
            <person name="Watanabe M."/>
            <person name="Kojima H."/>
            <person name="Fukui M."/>
        </authorList>
    </citation>
    <scope>NUCLEOTIDE SEQUENCE [LARGE SCALE GENOMIC DNA]</scope>
    <source>
        <strain evidence="1 2">PL12</strain>
    </source>
</reference>
<dbReference type="Pfam" id="PF07103">
    <property type="entry name" value="DUF1365"/>
    <property type="match status" value="1"/>
</dbReference>
<dbReference type="PANTHER" id="PTHR33973:SF4">
    <property type="entry name" value="OS07G0153300 PROTEIN"/>
    <property type="match status" value="1"/>
</dbReference>
<gene>
    <name evidence="1" type="ORF">DSCA_59660</name>
</gene>
<evidence type="ECO:0000313" key="2">
    <source>
        <dbReference type="Proteomes" id="UP000427906"/>
    </source>
</evidence>
<accession>A0A5K7YRX8</accession>
<protein>
    <submittedName>
        <fullName evidence="1">DUF1365 domain-containing protein</fullName>
    </submittedName>
</protein>
<proteinExistence type="predicted"/>
<keyword evidence="2" id="KW-1185">Reference proteome</keyword>
<dbReference type="Proteomes" id="UP000427906">
    <property type="component" value="Chromosome"/>
</dbReference>
<dbReference type="OrthoDB" id="9778801at2"/>